<gene>
    <name evidence="2" type="ORF">BDD43_4081</name>
</gene>
<protein>
    <recommendedName>
        <fullName evidence="4">LTXXQ motif family protein</fullName>
    </recommendedName>
</protein>
<evidence type="ECO:0000256" key="1">
    <source>
        <dbReference type="SAM" id="SignalP"/>
    </source>
</evidence>
<feature type="signal peptide" evidence="1">
    <location>
        <begin position="1"/>
        <end position="26"/>
    </location>
</feature>
<accession>A0A495J4F5</accession>
<organism evidence="2 3">
    <name type="scientific">Mucilaginibacter gracilis</name>
    <dbReference type="NCBI Taxonomy" id="423350"/>
    <lineage>
        <taxon>Bacteria</taxon>
        <taxon>Pseudomonadati</taxon>
        <taxon>Bacteroidota</taxon>
        <taxon>Sphingobacteriia</taxon>
        <taxon>Sphingobacteriales</taxon>
        <taxon>Sphingobacteriaceae</taxon>
        <taxon>Mucilaginibacter</taxon>
    </lineage>
</organism>
<feature type="chain" id="PRO_5019852486" description="LTXXQ motif family protein" evidence="1">
    <location>
        <begin position="27"/>
        <end position="135"/>
    </location>
</feature>
<dbReference type="RefSeq" id="WP_147425689.1">
    <property type="nucleotide sequence ID" value="NZ_RBKU01000001.1"/>
</dbReference>
<dbReference type="OrthoDB" id="5569165at2"/>
<name>A0A495J4F5_9SPHI</name>
<sequence length="135" mass="15499">MKTRIFTLFASCFTLVFMLNTSLVFSQDIAATMKSRTPEEKAQGLTMIMKSKLNLDSAQTTKVQAINLKYAIKTDPIMKGDGGKFAKFKQLKEIQKDKNADLKAVFTADQYQQYQTLQEEMKEKIKENMKEHKQS</sequence>
<dbReference type="EMBL" id="RBKU01000001">
    <property type="protein sequence ID" value="RKR83866.1"/>
    <property type="molecule type" value="Genomic_DNA"/>
</dbReference>
<reference evidence="2 3" key="1">
    <citation type="submission" date="2018-10" db="EMBL/GenBank/DDBJ databases">
        <title>Genomic Encyclopedia of Archaeal and Bacterial Type Strains, Phase II (KMG-II): from individual species to whole genera.</title>
        <authorList>
            <person name="Goeker M."/>
        </authorList>
    </citation>
    <scope>NUCLEOTIDE SEQUENCE [LARGE SCALE GENOMIC DNA]</scope>
    <source>
        <strain evidence="2 3">DSM 18602</strain>
    </source>
</reference>
<evidence type="ECO:0000313" key="3">
    <source>
        <dbReference type="Proteomes" id="UP000268007"/>
    </source>
</evidence>
<evidence type="ECO:0008006" key="4">
    <source>
        <dbReference type="Google" id="ProtNLM"/>
    </source>
</evidence>
<dbReference type="AlphaFoldDB" id="A0A495J4F5"/>
<keyword evidence="3" id="KW-1185">Reference proteome</keyword>
<comment type="caution">
    <text evidence="2">The sequence shown here is derived from an EMBL/GenBank/DDBJ whole genome shotgun (WGS) entry which is preliminary data.</text>
</comment>
<evidence type="ECO:0000313" key="2">
    <source>
        <dbReference type="EMBL" id="RKR83866.1"/>
    </source>
</evidence>
<dbReference type="Proteomes" id="UP000268007">
    <property type="component" value="Unassembled WGS sequence"/>
</dbReference>
<proteinExistence type="predicted"/>
<keyword evidence="1" id="KW-0732">Signal</keyword>